<evidence type="ECO:0000259" key="3">
    <source>
        <dbReference type="Pfam" id="PF00561"/>
    </source>
</evidence>
<dbReference type="InterPro" id="IPR000639">
    <property type="entry name" value="Epox_hydrolase-like"/>
</dbReference>
<dbReference type="AlphaFoldDB" id="A0A6A6T118"/>
<proteinExistence type="inferred from homology"/>
<dbReference type="InterPro" id="IPR000073">
    <property type="entry name" value="AB_hydrolase_1"/>
</dbReference>
<dbReference type="SUPFAM" id="SSF53474">
    <property type="entry name" value="alpha/beta-Hydrolases"/>
    <property type="match status" value="1"/>
</dbReference>
<gene>
    <name evidence="4" type="ORF">K491DRAFT_604555</name>
</gene>
<reference evidence="4" key="1">
    <citation type="journal article" date="2020" name="Stud. Mycol.">
        <title>101 Dothideomycetes genomes: a test case for predicting lifestyles and emergence of pathogens.</title>
        <authorList>
            <person name="Haridas S."/>
            <person name="Albert R."/>
            <person name="Binder M."/>
            <person name="Bloem J."/>
            <person name="Labutti K."/>
            <person name="Salamov A."/>
            <person name="Andreopoulos B."/>
            <person name="Baker S."/>
            <person name="Barry K."/>
            <person name="Bills G."/>
            <person name="Bluhm B."/>
            <person name="Cannon C."/>
            <person name="Castanera R."/>
            <person name="Culley D."/>
            <person name="Daum C."/>
            <person name="Ezra D."/>
            <person name="Gonzalez J."/>
            <person name="Henrissat B."/>
            <person name="Kuo A."/>
            <person name="Liang C."/>
            <person name="Lipzen A."/>
            <person name="Lutzoni F."/>
            <person name="Magnuson J."/>
            <person name="Mondo S."/>
            <person name="Nolan M."/>
            <person name="Ohm R."/>
            <person name="Pangilinan J."/>
            <person name="Park H.-J."/>
            <person name="Ramirez L."/>
            <person name="Alfaro M."/>
            <person name="Sun H."/>
            <person name="Tritt A."/>
            <person name="Yoshinaga Y."/>
            <person name="Zwiers L.-H."/>
            <person name="Turgeon B."/>
            <person name="Goodwin S."/>
            <person name="Spatafora J."/>
            <person name="Crous P."/>
            <person name="Grigoriev I."/>
        </authorList>
    </citation>
    <scope>NUCLEOTIDE SEQUENCE</scope>
    <source>
        <strain evidence="4">CBS 122681</strain>
    </source>
</reference>
<evidence type="ECO:0000256" key="2">
    <source>
        <dbReference type="ARBA" id="ARBA00038334"/>
    </source>
</evidence>
<evidence type="ECO:0000313" key="4">
    <source>
        <dbReference type="EMBL" id="KAF2652563.1"/>
    </source>
</evidence>
<dbReference type="Gene3D" id="3.40.50.1820">
    <property type="entry name" value="alpha/beta hydrolase"/>
    <property type="match status" value="1"/>
</dbReference>
<feature type="domain" description="AB hydrolase-1" evidence="3">
    <location>
        <begin position="50"/>
        <end position="164"/>
    </location>
</feature>
<dbReference type="PANTHER" id="PTHR43329">
    <property type="entry name" value="EPOXIDE HYDROLASE"/>
    <property type="match status" value="1"/>
</dbReference>
<dbReference type="Pfam" id="PF00561">
    <property type="entry name" value="Abhydrolase_1"/>
    <property type="match status" value="1"/>
</dbReference>
<dbReference type="InterPro" id="IPR029058">
    <property type="entry name" value="AB_hydrolase_fold"/>
</dbReference>
<keyword evidence="5" id="KW-1185">Reference proteome</keyword>
<organism evidence="4 5">
    <name type="scientific">Lophiostoma macrostomum CBS 122681</name>
    <dbReference type="NCBI Taxonomy" id="1314788"/>
    <lineage>
        <taxon>Eukaryota</taxon>
        <taxon>Fungi</taxon>
        <taxon>Dikarya</taxon>
        <taxon>Ascomycota</taxon>
        <taxon>Pezizomycotina</taxon>
        <taxon>Dothideomycetes</taxon>
        <taxon>Pleosporomycetidae</taxon>
        <taxon>Pleosporales</taxon>
        <taxon>Lophiostomataceae</taxon>
        <taxon>Lophiostoma</taxon>
    </lineage>
</organism>
<dbReference type="GO" id="GO:0016787">
    <property type="term" value="F:hydrolase activity"/>
    <property type="evidence" value="ECO:0007669"/>
    <property type="project" value="UniProtKB-KW"/>
</dbReference>
<dbReference type="EMBL" id="MU004398">
    <property type="protein sequence ID" value="KAF2652563.1"/>
    <property type="molecule type" value="Genomic_DNA"/>
</dbReference>
<evidence type="ECO:0000313" key="5">
    <source>
        <dbReference type="Proteomes" id="UP000799324"/>
    </source>
</evidence>
<accession>A0A6A6T118</accession>
<comment type="similarity">
    <text evidence="2">Belongs to the AB hydrolase superfamily. Epoxide hydrolase family.</text>
</comment>
<evidence type="ECO:0000256" key="1">
    <source>
        <dbReference type="ARBA" id="ARBA00022801"/>
    </source>
</evidence>
<dbReference type="OrthoDB" id="408373at2759"/>
<sequence>MSPPSPAPARTNLPPLPLPPGIAENYVHCNANGLTFHFLEAGYTPQRDKPLILLVHGYPELAFSWRKIMPALAEAGFYVVAFDQRGYGRTTGWDESTYANVNLSQFTPTVLVRDAVILVHALGYREVKSIVGHDFGAVTAAMCALMRPDFFKSVVLMSHPFKELPSLPFNTAHGENAEAQTRVDIQRELAKLPEPRKHYKWYNSTAVAAFQWSVPLQGLEAFLRGYIHVKSADWDQNKPHPLEGWKASELAKMPYYYIMPLHKSMSEVIESMMETEDASKTKRWLSDADLAVYVQEWTRTGFQGGLNWYRTSTDPVRTGVDLALFSGRKIECPATFISGSQDWGNYQEPGAIENFPNSCTQFKGVTLIDGAGHWPQQEQPEKVTEAVLQFLESL</sequence>
<protein>
    <submittedName>
        <fullName evidence="4">Alpha/beta-hydrolase</fullName>
    </submittedName>
</protein>
<name>A0A6A6T118_9PLEO</name>
<dbReference type="PRINTS" id="PR00412">
    <property type="entry name" value="EPOXHYDRLASE"/>
</dbReference>
<keyword evidence="1 4" id="KW-0378">Hydrolase</keyword>
<dbReference type="Proteomes" id="UP000799324">
    <property type="component" value="Unassembled WGS sequence"/>
</dbReference>